<name>H6SMM3_PARPM</name>
<accession>H6SMM3</accession>
<dbReference type="KEGG" id="rpm:RSPPHO_02532"/>
<sequence length="220" mass="24413">MHRLRSLRQGLRHQRPSPRPRLIPPPQPRGSAMTQTMFEPRSPSLAETLMAIPGAGDPFDRLLFAHLLAAGAADSRPLSDALGLLPTALRTLVDRFFPGAGLIIPETPPGPDAPEEPDLRALLLAGRAHGTPEEEWLATILARRSLLPNHLWQDLGLRSRSDLSTLLTRHFTPLARRNTKNMKWKKFFYRELCQQDGILVCKSPLCDACSDYSACFGPEG</sequence>
<dbReference type="EMBL" id="HE663493">
    <property type="protein sequence ID" value="CCG09158.1"/>
    <property type="molecule type" value="Genomic_DNA"/>
</dbReference>
<dbReference type="PATRIC" id="fig|1150469.3.peg.2884"/>
<dbReference type="Pfam" id="PF04891">
    <property type="entry name" value="NifQ"/>
    <property type="match status" value="1"/>
</dbReference>
<evidence type="ECO:0000256" key="1">
    <source>
        <dbReference type="SAM" id="MobiDB-lite"/>
    </source>
</evidence>
<organism evidence="2 3">
    <name type="scientific">Pararhodospirillum photometricum DSM 122</name>
    <dbReference type="NCBI Taxonomy" id="1150469"/>
    <lineage>
        <taxon>Bacteria</taxon>
        <taxon>Pseudomonadati</taxon>
        <taxon>Pseudomonadota</taxon>
        <taxon>Alphaproteobacteria</taxon>
        <taxon>Rhodospirillales</taxon>
        <taxon>Rhodospirillaceae</taxon>
        <taxon>Pararhodospirillum</taxon>
    </lineage>
</organism>
<keyword evidence="3" id="KW-1185">Reference proteome</keyword>
<dbReference type="InterPro" id="IPR006975">
    <property type="entry name" value="NifQ"/>
</dbReference>
<dbReference type="GO" id="GO:0030151">
    <property type="term" value="F:molybdenum ion binding"/>
    <property type="evidence" value="ECO:0007669"/>
    <property type="project" value="InterPro"/>
</dbReference>
<dbReference type="Proteomes" id="UP000033220">
    <property type="component" value="Chromosome DSM 122"/>
</dbReference>
<dbReference type="HOGENOM" id="CLU_094545_1_0_5"/>
<gene>
    <name evidence="2" type="ORF">RSPPHO_02532</name>
</gene>
<feature type="compositionally biased region" description="Basic residues" evidence="1">
    <location>
        <begin position="1"/>
        <end position="18"/>
    </location>
</feature>
<dbReference type="eggNOG" id="ENOG50327FW">
    <property type="taxonomic scope" value="Bacteria"/>
</dbReference>
<reference evidence="2 3" key="1">
    <citation type="submission" date="2012-02" db="EMBL/GenBank/DDBJ databases">
        <title>Shotgun genome sequence of Phaeospirillum photometricum DSM 122.</title>
        <authorList>
            <person name="Duquesne K."/>
            <person name="Sturgis J."/>
        </authorList>
    </citation>
    <scope>NUCLEOTIDE SEQUENCE [LARGE SCALE GENOMIC DNA]</scope>
    <source>
        <strain evidence="3">DSM122</strain>
    </source>
</reference>
<feature type="region of interest" description="Disordered" evidence="1">
    <location>
        <begin position="1"/>
        <end position="35"/>
    </location>
</feature>
<dbReference type="STRING" id="1150469.RSPPHO_02532"/>
<evidence type="ECO:0000313" key="3">
    <source>
        <dbReference type="Proteomes" id="UP000033220"/>
    </source>
</evidence>
<protein>
    <submittedName>
        <fullName evidence="2">NifQ protein</fullName>
    </submittedName>
</protein>
<evidence type="ECO:0000313" key="2">
    <source>
        <dbReference type="EMBL" id="CCG09158.1"/>
    </source>
</evidence>
<dbReference type="AlphaFoldDB" id="H6SMM3"/>
<proteinExistence type="predicted"/>
<feature type="compositionally biased region" description="Pro residues" evidence="1">
    <location>
        <begin position="19"/>
        <end position="28"/>
    </location>
</feature>
<dbReference type="GO" id="GO:0009399">
    <property type="term" value="P:nitrogen fixation"/>
    <property type="evidence" value="ECO:0007669"/>
    <property type="project" value="InterPro"/>
</dbReference>